<protein>
    <submittedName>
        <fullName evidence="2">TIGR02594 family protein</fullName>
    </submittedName>
</protein>
<dbReference type="EMBL" id="JAAAPO010000002">
    <property type="protein sequence ID" value="NBC36292.1"/>
    <property type="molecule type" value="Genomic_DNA"/>
</dbReference>
<name>A0ABW9XCR8_9SPHN</name>
<dbReference type="Proteomes" id="UP000753724">
    <property type="component" value="Unassembled WGS sequence"/>
</dbReference>
<dbReference type="InterPro" id="IPR013423">
    <property type="entry name" value="CHP02594"/>
</dbReference>
<proteinExistence type="predicted"/>
<dbReference type="InterPro" id="IPR036365">
    <property type="entry name" value="PGBD-like_sf"/>
</dbReference>
<comment type="caution">
    <text evidence="2">The sequence shown here is derived from an EMBL/GenBank/DDBJ whole genome shotgun (WGS) entry which is preliminary data.</text>
</comment>
<dbReference type="NCBIfam" id="TIGR02594">
    <property type="entry name" value="TIGR02594 family protein"/>
    <property type="match status" value="1"/>
</dbReference>
<keyword evidence="3" id="KW-1185">Reference proteome</keyword>
<dbReference type="RefSeq" id="WP_161717516.1">
    <property type="nucleotide sequence ID" value="NZ_JAAAPO010000002.1"/>
</dbReference>
<gene>
    <name evidence="2" type="ORF">GTZ99_06935</name>
</gene>
<sequence length="233" mass="24444">MASTLAIQQALAQAGYRPGPIDGIWGRQTIAALRLFQSAHGIAPDGLPGGRVMAALFPRAAPVASPLFPPVAVWVQEARRLYGIRETAGPASNPTILDWAGQMGIPYRGDDVAWCGLFVGHCISATLPEEHLPANVLGARAWGQFGIATPPCPGAVMVFWRKSMASGLGHVGFYAGEDEKAYRILGGNQSDSVSLAWIAKDRLVGARWPASVPAPIPAAVTVARDAGLSTNEA</sequence>
<evidence type="ECO:0000259" key="1">
    <source>
        <dbReference type="Pfam" id="PF01471"/>
    </source>
</evidence>
<dbReference type="InterPro" id="IPR002477">
    <property type="entry name" value="Peptidoglycan-bd-like"/>
</dbReference>
<dbReference type="Gene3D" id="1.10.101.10">
    <property type="entry name" value="PGBD-like superfamily/PGBD"/>
    <property type="match status" value="1"/>
</dbReference>
<organism evidence="2 3">
    <name type="scientific">Novosphingobium ovatum</name>
    <dbReference type="NCBI Taxonomy" id="1908523"/>
    <lineage>
        <taxon>Bacteria</taxon>
        <taxon>Pseudomonadati</taxon>
        <taxon>Pseudomonadota</taxon>
        <taxon>Alphaproteobacteria</taxon>
        <taxon>Sphingomonadales</taxon>
        <taxon>Sphingomonadaceae</taxon>
        <taxon>Novosphingobium</taxon>
    </lineage>
</organism>
<evidence type="ECO:0000313" key="3">
    <source>
        <dbReference type="Proteomes" id="UP000753724"/>
    </source>
</evidence>
<feature type="domain" description="Peptidoglycan binding-like" evidence="1">
    <location>
        <begin position="6"/>
        <end position="56"/>
    </location>
</feature>
<accession>A0ABW9XCR8</accession>
<dbReference type="InterPro" id="IPR036366">
    <property type="entry name" value="PGBDSf"/>
</dbReference>
<dbReference type="SUPFAM" id="SSF47090">
    <property type="entry name" value="PGBD-like"/>
    <property type="match status" value="1"/>
</dbReference>
<evidence type="ECO:0000313" key="2">
    <source>
        <dbReference type="EMBL" id="NBC36292.1"/>
    </source>
</evidence>
<reference evidence="3" key="1">
    <citation type="submission" date="2020-01" db="EMBL/GenBank/DDBJ databases">
        <title>Sphingomonas sp. strain CSW-10.</title>
        <authorList>
            <person name="Chen W.-M."/>
        </authorList>
    </citation>
    <scope>NUCLEOTIDE SEQUENCE [LARGE SCALE GENOMIC DNA]</scope>
    <source>
        <strain evidence="3">FSY-8</strain>
    </source>
</reference>
<dbReference type="Pfam" id="PF01471">
    <property type="entry name" value="PG_binding_1"/>
    <property type="match status" value="1"/>
</dbReference>